<organism evidence="11 12">
    <name type="scientific">Linnemannia gamsii</name>
    <dbReference type="NCBI Taxonomy" id="64522"/>
    <lineage>
        <taxon>Eukaryota</taxon>
        <taxon>Fungi</taxon>
        <taxon>Fungi incertae sedis</taxon>
        <taxon>Mucoromycota</taxon>
        <taxon>Mortierellomycotina</taxon>
        <taxon>Mortierellomycetes</taxon>
        <taxon>Mortierellales</taxon>
        <taxon>Mortierellaceae</taxon>
        <taxon>Linnemannia</taxon>
    </lineage>
</organism>
<keyword evidence="4" id="KW-0256">Endoplasmic reticulum</keyword>
<keyword evidence="7" id="KW-0446">Lipid-binding</keyword>
<feature type="compositionally biased region" description="Basic and acidic residues" evidence="9">
    <location>
        <begin position="599"/>
        <end position="611"/>
    </location>
</feature>
<dbReference type="Proteomes" id="UP000823405">
    <property type="component" value="Unassembled WGS sequence"/>
</dbReference>
<gene>
    <name evidence="11" type="ORF">BGZ97_008191</name>
</gene>
<feature type="compositionally biased region" description="Basic and acidic residues" evidence="9">
    <location>
        <begin position="810"/>
        <end position="826"/>
    </location>
</feature>
<dbReference type="GO" id="GO:0015914">
    <property type="term" value="P:phospholipid transport"/>
    <property type="evidence" value="ECO:0007669"/>
    <property type="project" value="TreeGrafter"/>
</dbReference>
<evidence type="ECO:0000256" key="1">
    <source>
        <dbReference type="ARBA" id="ARBA00004586"/>
    </source>
</evidence>
<evidence type="ECO:0000256" key="2">
    <source>
        <dbReference type="ARBA" id="ARBA00022448"/>
    </source>
</evidence>
<feature type="compositionally biased region" description="Polar residues" evidence="9">
    <location>
        <begin position="612"/>
        <end position="632"/>
    </location>
</feature>
<feature type="region of interest" description="Disordered" evidence="9">
    <location>
        <begin position="579"/>
        <end position="641"/>
    </location>
</feature>
<evidence type="ECO:0000256" key="9">
    <source>
        <dbReference type="SAM" id="MobiDB-lite"/>
    </source>
</evidence>
<dbReference type="GO" id="GO:0005789">
    <property type="term" value="C:endoplasmic reticulum membrane"/>
    <property type="evidence" value="ECO:0007669"/>
    <property type="project" value="UniProtKB-SubCell"/>
</dbReference>
<feature type="compositionally biased region" description="Low complexity" evidence="9">
    <location>
        <begin position="411"/>
        <end position="443"/>
    </location>
</feature>
<evidence type="ECO:0000256" key="7">
    <source>
        <dbReference type="ARBA" id="ARBA00023121"/>
    </source>
</evidence>
<dbReference type="GO" id="GO:0008289">
    <property type="term" value="F:lipid binding"/>
    <property type="evidence" value="ECO:0007669"/>
    <property type="project" value="UniProtKB-KW"/>
</dbReference>
<dbReference type="CDD" id="cd21675">
    <property type="entry name" value="SMP_TEX2"/>
    <property type="match status" value="1"/>
</dbReference>
<keyword evidence="2" id="KW-0813">Transport</keyword>
<dbReference type="OrthoDB" id="26740at2759"/>
<sequence>MNTLIRTIHSNEHQFQSAWLNALLGRIFLGVYKTPQIKDMVFQKMVDKLSRVRLPNFLNDMRMKSVHLGDGVPLITRPKLLALKPNGDMVMDLSLLYQGGFRAEVEAEAVVTVTKKIQPIKVSLVLVMTLVRLEGRVQVWVKPPPCNRIWYGFYNKPQVEMKIEPVVSDKHIKSNLIIKAIENKMLEAIAETMVLPNMDDIPFSDSEGVGGIFGEEIQLGSTTDPTPNPNQQQQQQHTHPISQHPSKTFLGTPQTQSPTMRSATIDVTEPYHHHSNSASSPRSAMDLPGEVRVRPRADSIAAPTIYKYAPGSRSHASLGDEVLQRNYTYTNNHPGSSNNNNNGSDQAGNTHPVFNALDDDPMRLPGENSIHQRPIVESPEEIFTRTLHVPGGCGIEVSDYGFGASLNSTTTTATSAGTSDATLGNSNSSTTINATSTTTTTHSWLFNRKQNNGSNNNSSNNDNGSSSTGNSNNVTNGTSNGNNITSASTNNGSLSPPSTIHQRRGSLDPSITLSYSTGTALGLNPSNAQQQFPNIETVRTMEEHYSHYGITEYQPAGMEGTKIVGKEKKKLKDKLKNWEKERQERQQHHQQQQNQNQMDGDRVSVHSRDSGDTGSSYTANVNGQWDGSNQPPSIYGYSNNNGNGSSILTNSMSVDGNSPHPKEKFSLGKMLKGFRKKHTKGALSGGSSYLHPNYSSNGIGRFLHGEDDLLQQQHPLDGEGDGGSNGFMLNGEDMDDYGDGGPGGSNKGMGPTGSLYHGGLDLEDARAPTTSSPNALLSAYQPQFRQKFESSPNLSSLASYSNPEPQPQPRSDEVPRSSMSSDRDKALAGYGGGASTPASSSTTATLVSESLGLMLGAGGLMGGRSRSSSIQGPMITNPNRLSINSVHTVNSLNSVNGGNSSPIPSPLHNSFSP</sequence>
<dbReference type="PANTHER" id="PTHR13466:SF19">
    <property type="entry name" value="NUCLEUS-VACUOLE JUNCTION PROTEIN 2"/>
    <property type="match status" value="1"/>
</dbReference>
<evidence type="ECO:0000256" key="6">
    <source>
        <dbReference type="ARBA" id="ARBA00023055"/>
    </source>
</evidence>
<evidence type="ECO:0000256" key="5">
    <source>
        <dbReference type="ARBA" id="ARBA00022989"/>
    </source>
</evidence>
<feature type="compositionally biased region" description="Low complexity" evidence="9">
    <location>
        <begin position="790"/>
        <end position="803"/>
    </location>
</feature>
<dbReference type="GO" id="GO:0032865">
    <property type="term" value="C:ERMES complex"/>
    <property type="evidence" value="ECO:0007669"/>
    <property type="project" value="TreeGrafter"/>
</dbReference>
<reference evidence="11" key="1">
    <citation type="journal article" date="2020" name="Fungal Divers.">
        <title>Resolving the Mortierellaceae phylogeny through synthesis of multi-gene phylogenetics and phylogenomics.</title>
        <authorList>
            <person name="Vandepol N."/>
            <person name="Liber J."/>
            <person name="Desiro A."/>
            <person name="Na H."/>
            <person name="Kennedy M."/>
            <person name="Barry K."/>
            <person name="Grigoriev I.V."/>
            <person name="Miller A.N."/>
            <person name="O'Donnell K."/>
            <person name="Stajich J.E."/>
            <person name="Bonito G."/>
        </authorList>
    </citation>
    <scope>NUCLEOTIDE SEQUENCE</scope>
    <source>
        <strain evidence="11">NVP60</strain>
    </source>
</reference>
<dbReference type="EMBL" id="JAAAIN010003700">
    <property type="protein sequence ID" value="KAG0284472.1"/>
    <property type="molecule type" value="Genomic_DNA"/>
</dbReference>
<feature type="region of interest" description="Disordered" evidence="9">
    <location>
        <begin position="861"/>
        <end position="913"/>
    </location>
</feature>
<proteinExistence type="predicted"/>
<evidence type="ECO:0000256" key="3">
    <source>
        <dbReference type="ARBA" id="ARBA00022692"/>
    </source>
</evidence>
<comment type="caution">
    <text evidence="11">The sequence shown here is derived from an EMBL/GenBank/DDBJ whole genome shotgun (WGS) entry which is preliminary data.</text>
</comment>
<name>A0A9P6UET7_9FUNG</name>
<feature type="compositionally biased region" description="Low complexity" evidence="9">
    <location>
        <begin position="331"/>
        <end position="349"/>
    </location>
</feature>
<feature type="compositionally biased region" description="Gly residues" evidence="9">
    <location>
        <begin position="739"/>
        <end position="751"/>
    </location>
</feature>
<dbReference type="PROSITE" id="PS51847">
    <property type="entry name" value="SMP"/>
    <property type="match status" value="1"/>
</dbReference>
<accession>A0A9P6UET7</accession>
<dbReference type="InterPro" id="IPR031468">
    <property type="entry name" value="SMP_LBD"/>
</dbReference>
<feature type="non-terminal residue" evidence="11">
    <location>
        <position position="913"/>
    </location>
</feature>
<feature type="region of interest" description="Disordered" evidence="9">
    <location>
        <begin position="327"/>
        <end position="368"/>
    </location>
</feature>
<feature type="region of interest" description="Disordered" evidence="9">
    <location>
        <begin position="217"/>
        <end position="260"/>
    </location>
</feature>
<evidence type="ECO:0000313" key="11">
    <source>
        <dbReference type="EMBL" id="KAG0284472.1"/>
    </source>
</evidence>
<keyword evidence="12" id="KW-1185">Reference proteome</keyword>
<evidence type="ECO:0000256" key="4">
    <source>
        <dbReference type="ARBA" id="ARBA00022824"/>
    </source>
</evidence>
<feature type="region of interest" description="Disordered" evidence="9">
    <location>
        <begin position="712"/>
        <end position="774"/>
    </location>
</feature>
<evidence type="ECO:0000256" key="8">
    <source>
        <dbReference type="ARBA" id="ARBA00023136"/>
    </source>
</evidence>
<feature type="compositionally biased region" description="Polar residues" evidence="9">
    <location>
        <begin position="249"/>
        <end position="260"/>
    </location>
</feature>
<feature type="region of interest" description="Disordered" evidence="9">
    <location>
        <begin position="411"/>
        <end position="513"/>
    </location>
</feature>
<keyword evidence="6" id="KW-0445">Lipid transport</keyword>
<comment type="subcellular location">
    <subcellularLocation>
        <location evidence="1">Endoplasmic reticulum membrane</location>
    </subcellularLocation>
</comment>
<protein>
    <recommendedName>
        <fullName evidence="10">SMP-LTD domain-containing protein</fullName>
    </recommendedName>
</protein>
<feature type="compositionally biased region" description="Low complexity" evidence="9">
    <location>
        <begin position="451"/>
        <end position="493"/>
    </location>
</feature>
<dbReference type="GO" id="GO:1990456">
    <property type="term" value="P:mitochondrion-endoplasmic reticulum membrane tethering"/>
    <property type="evidence" value="ECO:0007669"/>
    <property type="project" value="TreeGrafter"/>
</dbReference>
<feature type="region of interest" description="Disordered" evidence="9">
    <location>
        <begin position="786"/>
        <end position="841"/>
    </location>
</feature>
<dbReference type="AlphaFoldDB" id="A0A9P6UET7"/>
<keyword evidence="8" id="KW-0472">Membrane</keyword>
<feature type="compositionally biased region" description="Low complexity" evidence="9">
    <location>
        <begin position="229"/>
        <end position="246"/>
    </location>
</feature>
<dbReference type="PANTHER" id="PTHR13466">
    <property type="entry name" value="TEX2 PROTEIN-RELATED"/>
    <property type="match status" value="1"/>
</dbReference>
<feature type="compositionally biased region" description="Polar residues" evidence="9">
    <location>
        <begin position="870"/>
        <end position="888"/>
    </location>
</feature>
<keyword evidence="3" id="KW-0812">Transmembrane</keyword>
<feature type="domain" description="SMP-LTD" evidence="10">
    <location>
        <begin position="13"/>
        <end position="204"/>
    </location>
</feature>
<evidence type="ECO:0000259" key="10">
    <source>
        <dbReference type="PROSITE" id="PS51847"/>
    </source>
</evidence>
<evidence type="ECO:0000313" key="12">
    <source>
        <dbReference type="Proteomes" id="UP000823405"/>
    </source>
</evidence>
<keyword evidence="5" id="KW-1133">Transmembrane helix</keyword>
<feature type="compositionally biased region" description="Low complexity" evidence="9">
    <location>
        <begin position="889"/>
        <end position="901"/>
    </location>
</feature>